<organism evidence="7 8">
    <name type="scientific">Sipha flava</name>
    <name type="common">yellow sugarcane aphid</name>
    <dbReference type="NCBI Taxonomy" id="143950"/>
    <lineage>
        <taxon>Eukaryota</taxon>
        <taxon>Metazoa</taxon>
        <taxon>Ecdysozoa</taxon>
        <taxon>Arthropoda</taxon>
        <taxon>Hexapoda</taxon>
        <taxon>Insecta</taxon>
        <taxon>Pterygota</taxon>
        <taxon>Neoptera</taxon>
        <taxon>Paraneoptera</taxon>
        <taxon>Hemiptera</taxon>
        <taxon>Sternorrhyncha</taxon>
        <taxon>Aphidomorpha</taxon>
        <taxon>Aphidoidea</taxon>
        <taxon>Aphididae</taxon>
        <taxon>Sipha</taxon>
    </lineage>
</organism>
<gene>
    <name evidence="8 9" type="primary">LOC112684650</name>
</gene>
<dbReference type="GeneID" id="112684650"/>
<dbReference type="GO" id="GO:0005230">
    <property type="term" value="F:extracellular ligand-gated monoatomic ion channel activity"/>
    <property type="evidence" value="ECO:0007669"/>
    <property type="project" value="InterPro"/>
</dbReference>
<evidence type="ECO:0000313" key="7">
    <source>
        <dbReference type="Proteomes" id="UP000694846"/>
    </source>
</evidence>
<dbReference type="RefSeq" id="XP_025412052.1">
    <property type="nucleotide sequence ID" value="XM_025556267.1"/>
</dbReference>
<keyword evidence="4 5" id="KW-0472">Membrane</keyword>
<feature type="transmembrane region" description="Helical" evidence="5">
    <location>
        <begin position="276"/>
        <end position="295"/>
    </location>
</feature>
<dbReference type="RefSeq" id="XP_025412053.1">
    <property type="nucleotide sequence ID" value="XM_025556268.1"/>
</dbReference>
<comment type="subcellular location">
    <subcellularLocation>
        <location evidence="1">Membrane</location>
        <topology evidence="1">Multi-pass membrane protein</topology>
    </subcellularLocation>
</comment>
<dbReference type="InterPro" id="IPR036734">
    <property type="entry name" value="Neur_chan_lig-bd_sf"/>
</dbReference>
<feature type="transmembrane region" description="Helical" evidence="5">
    <location>
        <begin position="249"/>
        <end position="269"/>
    </location>
</feature>
<dbReference type="OrthoDB" id="410315at2759"/>
<evidence type="ECO:0000259" key="6">
    <source>
        <dbReference type="Pfam" id="PF02931"/>
    </source>
</evidence>
<dbReference type="PANTHER" id="PTHR18945">
    <property type="entry name" value="NEUROTRANSMITTER GATED ION CHANNEL"/>
    <property type="match status" value="1"/>
</dbReference>
<dbReference type="Gene3D" id="2.70.170.10">
    <property type="entry name" value="Neurotransmitter-gated ion-channel ligand-binding domain"/>
    <property type="match status" value="1"/>
</dbReference>
<sequence>MGTTCLAMFNTRDIALFICITIQLCVITAGKLYQNITVQNILRKNIFSNYDRVVIPTIQDSFLKVNMRIIINSVDLDYEKSQMILSTWFIATWRDDRLSWNPDEYDQLESIIVDHREIWHPDVMAFNNVDANMEDDRTRVNSVLNSNGSVIWVEPVQYSVHCQTDTTHWPYDTQAGVLRLGSWMYNGNVLNLTTYNDEVELSSSHSEWEITNVHKERHVRFYPCCPGEQYIDIEYNITIKRKVHPYQSIIYIPALCSALFNLITFWLPCNDNYCKLFANLFNALFVTLTILVIYSKVPVVTSTVPLIVVYYTYSLGLISMTMVISMAVKEMSAVSKPLPHGVMQFLHSDYLEYLGIKINDSATDGHMLCESEEMNAQTVDLNERQKCAKVIDRICFVLFAVVYLILLLRFMP</sequence>
<keyword evidence="7" id="KW-1185">Reference proteome</keyword>
<accession>A0A8B8FN00</accession>
<evidence type="ECO:0000256" key="2">
    <source>
        <dbReference type="ARBA" id="ARBA00022692"/>
    </source>
</evidence>
<dbReference type="SUPFAM" id="SSF90112">
    <property type="entry name" value="Neurotransmitter-gated ion-channel transmembrane pore"/>
    <property type="match status" value="1"/>
</dbReference>
<dbReference type="Pfam" id="PF02931">
    <property type="entry name" value="Neur_chan_LBD"/>
    <property type="match status" value="1"/>
</dbReference>
<dbReference type="InterPro" id="IPR006202">
    <property type="entry name" value="Neur_chan_lig-bd"/>
</dbReference>
<keyword evidence="3 5" id="KW-1133">Transmembrane helix</keyword>
<dbReference type="InterPro" id="IPR036719">
    <property type="entry name" value="Neuro-gated_channel_TM_sf"/>
</dbReference>
<evidence type="ECO:0000256" key="3">
    <source>
        <dbReference type="ARBA" id="ARBA00022989"/>
    </source>
</evidence>
<feature type="transmembrane region" description="Helical" evidence="5">
    <location>
        <begin position="394"/>
        <end position="411"/>
    </location>
</feature>
<dbReference type="Gene3D" id="1.20.58.390">
    <property type="entry name" value="Neurotransmitter-gated ion-channel transmembrane domain"/>
    <property type="match status" value="1"/>
</dbReference>
<evidence type="ECO:0000256" key="4">
    <source>
        <dbReference type="ARBA" id="ARBA00023136"/>
    </source>
</evidence>
<dbReference type="AlphaFoldDB" id="A0A8B8FN00"/>
<proteinExistence type="predicted"/>
<dbReference type="Proteomes" id="UP000694846">
    <property type="component" value="Unplaced"/>
</dbReference>
<dbReference type="InterPro" id="IPR038050">
    <property type="entry name" value="Neuro_actylchol_rec"/>
</dbReference>
<name>A0A8B8FN00_9HEMI</name>
<feature type="domain" description="Neurotransmitter-gated ion-channel ligand-binding" evidence="6">
    <location>
        <begin position="42"/>
        <end position="243"/>
    </location>
</feature>
<dbReference type="SUPFAM" id="SSF63712">
    <property type="entry name" value="Nicotinic receptor ligand binding domain-like"/>
    <property type="match status" value="1"/>
</dbReference>
<protein>
    <submittedName>
        <fullName evidence="8 9">Acetylcholine receptor subunit alpha-like 1 isoform X1</fullName>
    </submittedName>
</protein>
<keyword evidence="2 5" id="KW-0812">Transmembrane</keyword>
<evidence type="ECO:0000256" key="1">
    <source>
        <dbReference type="ARBA" id="ARBA00004141"/>
    </source>
</evidence>
<dbReference type="InterPro" id="IPR006201">
    <property type="entry name" value="Neur_channel"/>
</dbReference>
<evidence type="ECO:0000313" key="8">
    <source>
        <dbReference type="RefSeq" id="XP_025412052.1"/>
    </source>
</evidence>
<evidence type="ECO:0000313" key="9">
    <source>
        <dbReference type="RefSeq" id="XP_025412053.1"/>
    </source>
</evidence>
<dbReference type="GO" id="GO:0004888">
    <property type="term" value="F:transmembrane signaling receptor activity"/>
    <property type="evidence" value="ECO:0007669"/>
    <property type="project" value="InterPro"/>
</dbReference>
<feature type="transmembrane region" description="Helical" evidence="5">
    <location>
        <begin position="307"/>
        <end position="328"/>
    </location>
</feature>
<evidence type="ECO:0000256" key="5">
    <source>
        <dbReference type="SAM" id="Phobius"/>
    </source>
</evidence>
<dbReference type="FunFam" id="2.70.170.10:FF:000028">
    <property type="entry name" value="AcetylCholine Receptor"/>
    <property type="match status" value="1"/>
</dbReference>
<reference evidence="8 9" key="1">
    <citation type="submission" date="2025-04" db="UniProtKB">
        <authorList>
            <consortium name="RefSeq"/>
        </authorList>
    </citation>
    <scope>IDENTIFICATION</scope>
    <source>
        <tissue evidence="8 9">Whole body</tissue>
    </source>
</reference>
<dbReference type="GO" id="GO:0016020">
    <property type="term" value="C:membrane"/>
    <property type="evidence" value="ECO:0007669"/>
    <property type="project" value="UniProtKB-SubCell"/>
</dbReference>